<organism evidence="2 3">
    <name type="scientific">Candidatus Dojkabacteria bacterium</name>
    <dbReference type="NCBI Taxonomy" id="2099670"/>
    <lineage>
        <taxon>Bacteria</taxon>
        <taxon>Candidatus Dojkabacteria</taxon>
    </lineage>
</organism>
<dbReference type="EMBL" id="JAGQLN010000003">
    <property type="protein sequence ID" value="MCA9376499.1"/>
    <property type="molecule type" value="Genomic_DNA"/>
</dbReference>
<comment type="caution">
    <text evidence="2">The sequence shown here is derived from an EMBL/GenBank/DDBJ whole genome shotgun (WGS) entry which is preliminary data.</text>
</comment>
<protein>
    <submittedName>
        <fullName evidence="2">Divalent cation tolerance protein CutA</fullName>
    </submittedName>
</protein>
<reference evidence="2" key="2">
    <citation type="journal article" date="2021" name="Microbiome">
        <title>Successional dynamics and alternative stable states in a saline activated sludge microbial community over 9 years.</title>
        <authorList>
            <person name="Wang Y."/>
            <person name="Ye J."/>
            <person name="Ju F."/>
            <person name="Liu L."/>
            <person name="Boyd J.A."/>
            <person name="Deng Y."/>
            <person name="Parks D.H."/>
            <person name="Jiang X."/>
            <person name="Yin X."/>
            <person name="Woodcroft B.J."/>
            <person name="Tyson G.W."/>
            <person name="Hugenholtz P."/>
            <person name="Polz M.F."/>
            <person name="Zhang T."/>
        </authorList>
    </citation>
    <scope>NUCLEOTIDE SEQUENCE</scope>
    <source>
        <strain evidence="2">HKST-UBA17</strain>
    </source>
</reference>
<dbReference type="SUPFAM" id="SSF54913">
    <property type="entry name" value="GlnB-like"/>
    <property type="match status" value="1"/>
</dbReference>
<dbReference type="AlphaFoldDB" id="A0A955I1Y3"/>
<dbReference type="Gene3D" id="3.30.70.120">
    <property type="match status" value="1"/>
</dbReference>
<name>A0A955I1Y3_9BACT</name>
<dbReference type="GO" id="GO:0010038">
    <property type="term" value="P:response to metal ion"/>
    <property type="evidence" value="ECO:0007669"/>
    <property type="project" value="InterPro"/>
</dbReference>
<dbReference type="InterPro" id="IPR011322">
    <property type="entry name" value="N-reg_PII-like_a/b"/>
</dbReference>
<dbReference type="Pfam" id="PF03091">
    <property type="entry name" value="CutA1"/>
    <property type="match status" value="1"/>
</dbReference>
<evidence type="ECO:0000313" key="3">
    <source>
        <dbReference type="Proteomes" id="UP000741282"/>
    </source>
</evidence>
<reference evidence="2" key="1">
    <citation type="submission" date="2020-04" db="EMBL/GenBank/DDBJ databases">
        <authorList>
            <person name="Zhang T."/>
        </authorList>
    </citation>
    <scope>NUCLEOTIDE SEQUENCE</scope>
    <source>
        <strain evidence="2">HKST-UBA17</strain>
    </source>
</reference>
<dbReference type="InterPro" id="IPR004323">
    <property type="entry name" value="Ion_tolerance_CutA"/>
</dbReference>
<proteinExistence type="inferred from homology"/>
<evidence type="ECO:0000256" key="1">
    <source>
        <dbReference type="ARBA" id="ARBA00010169"/>
    </source>
</evidence>
<dbReference type="Proteomes" id="UP000741282">
    <property type="component" value="Unassembled WGS sequence"/>
</dbReference>
<dbReference type="InterPro" id="IPR015867">
    <property type="entry name" value="N-reg_PII/ATP_PRibTrfase_C"/>
</dbReference>
<accession>A0A955I1Y3</accession>
<evidence type="ECO:0000313" key="2">
    <source>
        <dbReference type="EMBL" id="MCA9376499.1"/>
    </source>
</evidence>
<sequence>MMEMDIVAIIINIPCPTFEEADKHARILMKKELCGLVRIYRDVNQIYFTEEGEVDGEDIVMLAIKTTQKNLKEIEAYMLKNHSWGTPCIDVTPIVTDHC</sequence>
<comment type="similarity">
    <text evidence="1">Belongs to the CutA family.</text>
</comment>
<gene>
    <name evidence="2" type="primary">cutA</name>
    <name evidence="2" type="ORF">KC685_01095</name>
</gene>